<evidence type="ECO:0000256" key="4">
    <source>
        <dbReference type="ARBA" id="ARBA00023125"/>
    </source>
</evidence>
<dbReference type="CDD" id="cd06171">
    <property type="entry name" value="Sigma70_r4"/>
    <property type="match status" value="1"/>
</dbReference>
<evidence type="ECO:0000256" key="1">
    <source>
        <dbReference type="ARBA" id="ARBA00010641"/>
    </source>
</evidence>
<dbReference type="Pfam" id="PF04542">
    <property type="entry name" value="Sigma70_r2"/>
    <property type="match status" value="1"/>
</dbReference>
<name>A0A6J7EM84_9ZZZZ</name>
<accession>A0A6J7EM84</accession>
<evidence type="ECO:0000259" key="6">
    <source>
        <dbReference type="Pfam" id="PF04542"/>
    </source>
</evidence>
<dbReference type="InterPro" id="IPR014284">
    <property type="entry name" value="RNA_pol_sigma-70_dom"/>
</dbReference>
<organism evidence="9">
    <name type="scientific">freshwater metagenome</name>
    <dbReference type="NCBI Taxonomy" id="449393"/>
    <lineage>
        <taxon>unclassified sequences</taxon>
        <taxon>metagenomes</taxon>
        <taxon>ecological metagenomes</taxon>
    </lineage>
</organism>
<dbReference type="GO" id="GO:0003677">
    <property type="term" value="F:DNA binding"/>
    <property type="evidence" value="ECO:0007669"/>
    <property type="project" value="UniProtKB-KW"/>
</dbReference>
<evidence type="ECO:0000313" key="8">
    <source>
        <dbReference type="EMBL" id="CAB4780238.1"/>
    </source>
</evidence>
<evidence type="ECO:0000256" key="5">
    <source>
        <dbReference type="ARBA" id="ARBA00023163"/>
    </source>
</evidence>
<keyword evidence="5" id="KW-0804">Transcription</keyword>
<comment type="similarity">
    <text evidence="1">Belongs to the sigma-70 factor family. ECF subfamily.</text>
</comment>
<dbReference type="Pfam" id="PF08281">
    <property type="entry name" value="Sigma70_r4_2"/>
    <property type="match status" value="1"/>
</dbReference>
<evidence type="ECO:0000256" key="3">
    <source>
        <dbReference type="ARBA" id="ARBA00023082"/>
    </source>
</evidence>
<dbReference type="GO" id="GO:0006352">
    <property type="term" value="P:DNA-templated transcription initiation"/>
    <property type="evidence" value="ECO:0007669"/>
    <property type="project" value="InterPro"/>
</dbReference>
<dbReference type="PANTHER" id="PTHR43133">
    <property type="entry name" value="RNA POLYMERASE ECF-TYPE SIGMA FACTO"/>
    <property type="match status" value="1"/>
</dbReference>
<feature type="domain" description="RNA polymerase sigma factor 70 region 4 type 2" evidence="7">
    <location>
        <begin position="144"/>
        <end position="196"/>
    </location>
</feature>
<dbReference type="InterPro" id="IPR013324">
    <property type="entry name" value="RNA_pol_sigma_r3/r4-like"/>
</dbReference>
<dbReference type="NCBIfam" id="TIGR02937">
    <property type="entry name" value="sigma70-ECF"/>
    <property type="match status" value="1"/>
</dbReference>
<keyword evidence="2" id="KW-0805">Transcription regulation</keyword>
<feature type="domain" description="RNA polymerase sigma-70 region 2" evidence="6">
    <location>
        <begin position="56"/>
        <end position="122"/>
    </location>
</feature>
<evidence type="ECO:0000313" key="9">
    <source>
        <dbReference type="EMBL" id="CAB4882320.1"/>
    </source>
</evidence>
<evidence type="ECO:0000256" key="2">
    <source>
        <dbReference type="ARBA" id="ARBA00023015"/>
    </source>
</evidence>
<dbReference type="SUPFAM" id="SSF88946">
    <property type="entry name" value="Sigma2 domain of RNA polymerase sigma factors"/>
    <property type="match status" value="1"/>
</dbReference>
<dbReference type="InterPro" id="IPR036388">
    <property type="entry name" value="WH-like_DNA-bd_sf"/>
</dbReference>
<dbReference type="InterPro" id="IPR013325">
    <property type="entry name" value="RNA_pol_sigma_r2"/>
</dbReference>
<sequence>MSLAVFTTSPTALSWDQGNSHFPASPSWTSRWGGTIVDDINQHSLTAQATDVTTLFNLHYARLVRSLTVICGNSEEAADAVQEAFVKAHLKWRKISMYDDPVGWIRRVAINKVRDGHRSRVRRDRAVERLGHEVRLTSEQPPLDEVAELLATLPKQQRAAAAMFYVEQLSVIEIAEALEVSEGAVKFHLHQARQKLRAHIESREEM</sequence>
<dbReference type="InterPro" id="IPR013249">
    <property type="entry name" value="RNA_pol_sigma70_r4_t2"/>
</dbReference>
<dbReference type="PANTHER" id="PTHR43133:SF8">
    <property type="entry name" value="RNA POLYMERASE SIGMA FACTOR HI_1459-RELATED"/>
    <property type="match status" value="1"/>
</dbReference>
<dbReference type="GO" id="GO:0016987">
    <property type="term" value="F:sigma factor activity"/>
    <property type="evidence" value="ECO:0007669"/>
    <property type="project" value="UniProtKB-KW"/>
</dbReference>
<evidence type="ECO:0000313" key="10">
    <source>
        <dbReference type="EMBL" id="CAB5029977.1"/>
    </source>
</evidence>
<dbReference type="InterPro" id="IPR007627">
    <property type="entry name" value="RNA_pol_sigma70_r2"/>
</dbReference>
<evidence type="ECO:0000259" key="7">
    <source>
        <dbReference type="Pfam" id="PF08281"/>
    </source>
</evidence>
<dbReference type="AlphaFoldDB" id="A0A6J7EM84"/>
<dbReference type="InterPro" id="IPR039425">
    <property type="entry name" value="RNA_pol_sigma-70-like"/>
</dbReference>
<reference evidence="9" key="1">
    <citation type="submission" date="2020-05" db="EMBL/GenBank/DDBJ databases">
        <authorList>
            <person name="Chiriac C."/>
            <person name="Salcher M."/>
            <person name="Ghai R."/>
            <person name="Kavagutti S V."/>
        </authorList>
    </citation>
    <scope>NUCLEOTIDE SEQUENCE</scope>
</reference>
<dbReference type="Gene3D" id="1.10.1740.10">
    <property type="match status" value="1"/>
</dbReference>
<keyword evidence="4" id="KW-0238">DNA-binding</keyword>
<gene>
    <name evidence="8" type="ORF">UFOPK2880_01394</name>
    <name evidence="9" type="ORF">UFOPK3304_01766</name>
    <name evidence="10" type="ORF">UFOPK4134_00877</name>
</gene>
<protein>
    <submittedName>
        <fullName evidence="9">Unannotated protein</fullName>
    </submittedName>
</protein>
<dbReference type="EMBL" id="CAFBPS010000056">
    <property type="protein sequence ID" value="CAB5029977.1"/>
    <property type="molecule type" value="Genomic_DNA"/>
</dbReference>
<dbReference type="EMBL" id="CAFBLJ010000145">
    <property type="protein sequence ID" value="CAB4882320.1"/>
    <property type="molecule type" value="Genomic_DNA"/>
</dbReference>
<dbReference type="SUPFAM" id="SSF88659">
    <property type="entry name" value="Sigma3 and sigma4 domains of RNA polymerase sigma factors"/>
    <property type="match status" value="1"/>
</dbReference>
<keyword evidence="3" id="KW-0731">Sigma factor</keyword>
<dbReference type="Gene3D" id="1.10.10.10">
    <property type="entry name" value="Winged helix-like DNA-binding domain superfamily/Winged helix DNA-binding domain"/>
    <property type="match status" value="1"/>
</dbReference>
<proteinExistence type="inferred from homology"/>
<dbReference type="EMBL" id="CAEZZP010000103">
    <property type="protein sequence ID" value="CAB4780238.1"/>
    <property type="molecule type" value="Genomic_DNA"/>
</dbReference>